<organism evidence="20 21">
    <name type="scientific">Sharpea azabuensis</name>
    <dbReference type="NCBI Taxonomy" id="322505"/>
    <lineage>
        <taxon>Bacteria</taxon>
        <taxon>Bacillati</taxon>
        <taxon>Bacillota</taxon>
        <taxon>Erysipelotrichia</taxon>
        <taxon>Erysipelotrichales</taxon>
        <taxon>Coprobacillaceae</taxon>
        <taxon>Sharpea</taxon>
    </lineage>
</organism>
<dbReference type="Pfam" id="PF02887">
    <property type="entry name" value="PK_C"/>
    <property type="match status" value="1"/>
</dbReference>
<feature type="domain" description="Pyruvate kinase barrel" evidence="18">
    <location>
        <begin position="6"/>
        <end position="329"/>
    </location>
</feature>
<proteinExistence type="inferred from homology"/>
<dbReference type="SUPFAM" id="SSF51621">
    <property type="entry name" value="Phosphoenolpyruvate/pyruvate domain"/>
    <property type="match status" value="1"/>
</dbReference>
<dbReference type="InterPro" id="IPR040442">
    <property type="entry name" value="Pyrv_kinase-like_dom_sf"/>
</dbReference>
<evidence type="ECO:0000256" key="13">
    <source>
        <dbReference type="ARBA" id="ARBA00022958"/>
    </source>
</evidence>
<dbReference type="GO" id="GO:0004743">
    <property type="term" value="F:pyruvate kinase activity"/>
    <property type="evidence" value="ECO:0007669"/>
    <property type="project" value="UniProtKB-UniRule"/>
</dbReference>
<comment type="cofactor">
    <cofactor evidence="1">
        <name>Mg(2+)</name>
        <dbReference type="ChEBI" id="CHEBI:18420"/>
    </cofactor>
</comment>
<keyword evidence="13" id="KW-0630">Potassium</keyword>
<evidence type="ECO:0000256" key="10">
    <source>
        <dbReference type="ARBA" id="ARBA00022777"/>
    </source>
</evidence>
<dbReference type="Gene3D" id="3.20.20.60">
    <property type="entry name" value="Phosphoenolpyruvate-binding domains"/>
    <property type="match status" value="1"/>
</dbReference>
<evidence type="ECO:0000256" key="15">
    <source>
        <dbReference type="ARBA" id="ARBA00023317"/>
    </source>
</evidence>
<dbReference type="InterPro" id="IPR015806">
    <property type="entry name" value="Pyrv_Knase_insert_dom_sf"/>
</dbReference>
<dbReference type="NCBIfam" id="NF004978">
    <property type="entry name" value="PRK06354.1"/>
    <property type="match status" value="1"/>
</dbReference>
<evidence type="ECO:0000256" key="2">
    <source>
        <dbReference type="ARBA" id="ARBA00001958"/>
    </source>
</evidence>
<dbReference type="RefSeq" id="WP_074732522.1">
    <property type="nucleotide sequence ID" value="NZ_FNYK01000052.1"/>
</dbReference>
<evidence type="ECO:0000256" key="1">
    <source>
        <dbReference type="ARBA" id="ARBA00001946"/>
    </source>
</evidence>
<dbReference type="NCBIfam" id="NF004491">
    <property type="entry name" value="PRK05826.1"/>
    <property type="match status" value="1"/>
</dbReference>
<evidence type="ECO:0000313" key="21">
    <source>
        <dbReference type="Proteomes" id="UP000183028"/>
    </source>
</evidence>
<keyword evidence="8" id="KW-0479">Metal-binding</keyword>
<reference evidence="21" key="1">
    <citation type="submission" date="2016-10" db="EMBL/GenBank/DDBJ databases">
        <authorList>
            <person name="Varghese N."/>
        </authorList>
    </citation>
    <scope>NUCLEOTIDE SEQUENCE [LARGE SCALE GENOMIC DNA]</scope>
    <source>
        <strain evidence="21">DSM 20406</strain>
    </source>
</reference>
<dbReference type="InterPro" id="IPR018209">
    <property type="entry name" value="Pyrv_Knase_AS"/>
</dbReference>
<keyword evidence="7 17" id="KW-0808">Transferase</keyword>
<comment type="cofactor">
    <cofactor evidence="2">
        <name>K(+)</name>
        <dbReference type="ChEBI" id="CHEBI:29103"/>
    </cofactor>
</comment>
<evidence type="ECO:0000313" key="20">
    <source>
        <dbReference type="EMBL" id="SEJ07068.1"/>
    </source>
</evidence>
<dbReference type="InterPro" id="IPR001697">
    <property type="entry name" value="Pyr_Knase"/>
</dbReference>
<evidence type="ECO:0000256" key="4">
    <source>
        <dbReference type="ARBA" id="ARBA00008663"/>
    </source>
</evidence>
<dbReference type="SUPFAM" id="SSF52935">
    <property type="entry name" value="PK C-terminal domain-like"/>
    <property type="match status" value="1"/>
</dbReference>
<dbReference type="eggNOG" id="COG0469">
    <property type="taxonomic scope" value="Bacteria"/>
</dbReference>
<accession>A0A1H6VQX8</accession>
<dbReference type="GO" id="GO:0016301">
    <property type="term" value="F:kinase activity"/>
    <property type="evidence" value="ECO:0007669"/>
    <property type="project" value="UniProtKB-KW"/>
</dbReference>
<name>A0A1H6VQX8_9FIRM</name>
<dbReference type="Gene3D" id="2.40.33.10">
    <property type="entry name" value="PK beta-barrel domain-like"/>
    <property type="match status" value="1"/>
</dbReference>
<dbReference type="UniPathway" id="UPA00109">
    <property type="reaction ID" value="UER00188"/>
</dbReference>
<dbReference type="EMBL" id="FNYK01000052">
    <property type="protein sequence ID" value="SEJ07068.1"/>
    <property type="molecule type" value="Genomic_DNA"/>
</dbReference>
<dbReference type="GO" id="GO:0000287">
    <property type="term" value="F:magnesium ion binding"/>
    <property type="evidence" value="ECO:0007669"/>
    <property type="project" value="UniProtKB-UniRule"/>
</dbReference>
<evidence type="ECO:0000259" key="18">
    <source>
        <dbReference type="Pfam" id="PF00224"/>
    </source>
</evidence>
<dbReference type="InterPro" id="IPR015793">
    <property type="entry name" value="Pyrv_Knase_brl"/>
</dbReference>
<evidence type="ECO:0000256" key="9">
    <source>
        <dbReference type="ARBA" id="ARBA00022741"/>
    </source>
</evidence>
<evidence type="ECO:0000256" key="14">
    <source>
        <dbReference type="ARBA" id="ARBA00023152"/>
    </source>
</evidence>
<dbReference type="NCBIfam" id="TIGR01064">
    <property type="entry name" value="pyruv_kin"/>
    <property type="match status" value="1"/>
</dbReference>
<comment type="catalytic activity">
    <reaction evidence="17">
        <text>pyruvate + ATP = phosphoenolpyruvate + ADP + H(+)</text>
        <dbReference type="Rhea" id="RHEA:18157"/>
        <dbReference type="ChEBI" id="CHEBI:15361"/>
        <dbReference type="ChEBI" id="CHEBI:15378"/>
        <dbReference type="ChEBI" id="CHEBI:30616"/>
        <dbReference type="ChEBI" id="CHEBI:58702"/>
        <dbReference type="ChEBI" id="CHEBI:456216"/>
        <dbReference type="EC" id="2.7.1.40"/>
    </reaction>
</comment>
<feature type="domain" description="Pyruvate kinase C-terminal" evidence="19">
    <location>
        <begin position="362"/>
        <end position="471"/>
    </location>
</feature>
<evidence type="ECO:0000256" key="16">
    <source>
        <dbReference type="NCBIfam" id="TIGR01064"/>
    </source>
</evidence>
<dbReference type="PRINTS" id="PR01050">
    <property type="entry name" value="PYRUVTKNASE"/>
</dbReference>
<evidence type="ECO:0000256" key="6">
    <source>
        <dbReference type="ARBA" id="ARBA00018587"/>
    </source>
</evidence>
<dbReference type="STRING" id="322505.SAMN04487836_10727"/>
<dbReference type="OrthoDB" id="9812123at2"/>
<dbReference type="PROSITE" id="PS00110">
    <property type="entry name" value="PYRUVATE_KINASE"/>
    <property type="match status" value="1"/>
</dbReference>
<evidence type="ECO:0000256" key="11">
    <source>
        <dbReference type="ARBA" id="ARBA00022840"/>
    </source>
</evidence>
<evidence type="ECO:0000259" key="19">
    <source>
        <dbReference type="Pfam" id="PF02887"/>
    </source>
</evidence>
<evidence type="ECO:0000256" key="8">
    <source>
        <dbReference type="ARBA" id="ARBA00022723"/>
    </source>
</evidence>
<evidence type="ECO:0000256" key="5">
    <source>
        <dbReference type="ARBA" id="ARBA00012142"/>
    </source>
</evidence>
<dbReference type="AlphaFoldDB" id="A0A1H6VQX8"/>
<comment type="similarity">
    <text evidence="4 17">Belongs to the pyruvate kinase family.</text>
</comment>
<protein>
    <recommendedName>
        <fullName evidence="6 16">Pyruvate kinase</fullName>
        <ecNumber evidence="5 16">2.7.1.40</ecNumber>
    </recommendedName>
</protein>
<dbReference type="GO" id="GO:0005524">
    <property type="term" value="F:ATP binding"/>
    <property type="evidence" value="ECO:0007669"/>
    <property type="project" value="UniProtKB-KW"/>
</dbReference>
<keyword evidence="12 17" id="KW-0460">Magnesium</keyword>
<dbReference type="GO" id="GO:0030955">
    <property type="term" value="F:potassium ion binding"/>
    <property type="evidence" value="ECO:0007669"/>
    <property type="project" value="UniProtKB-UniRule"/>
</dbReference>
<evidence type="ECO:0000256" key="12">
    <source>
        <dbReference type="ARBA" id="ARBA00022842"/>
    </source>
</evidence>
<dbReference type="Gene3D" id="3.40.1380.20">
    <property type="entry name" value="Pyruvate kinase, C-terminal domain"/>
    <property type="match status" value="1"/>
</dbReference>
<dbReference type="SUPFAM" id="SSF50800">
    <property type="entry name" value="PK beta-barrel domain-like"/>
    <property type="match status" value="1"/>
</dbReference>
<dbReference type="FunFam" id="2.40.33.10:FF:000001">
    <property type="entry name" value="Pyruvate kinase"/>
    <property type="match status" value="1"/>
</dbReference>
<dbReference type="GO" id="GO:0006950">
    <property type="term" value="P:response to stress"/>
    <property type="evidence" value="ECO:0007669"/>
    <property type="project" value="UniProtKB-ARBA"/>
</dbReference>
<keyword evidence="10 17" id="KW-0418">Kinase</keyword>
<evidence type="ECO:0000256" key="3">
    <source>
        <dbReference type="ARBA" id="ARBA00004997"/>
    </source>
</evidence>
<keyword evidence="14 17" id="KW-0324">Glycolysis</keyword>
<dbReference type="PANTHER" id="PTHR11817">
    <property type="entry name" value="PYRUVATE KINASE"/>
    <property type="match status" value="1"/>
</dbReference>
<dbReference type="InterPro" id="IPR036918">
    <property type="entry name" value="Pyrv_Knase_C_sf"/>
</dbReference>
<evidence type="ECO:0000256" key="17">
    <source>
        <dbReference type="RuleBase" id="RU000504"/>
    </source>
</evidence>
<dbReference type="Pfam" id="PF00224">
    <property type="entry name" value="PK"/>
    <property type="match status" value="1"/>
</dbReference>
<dbReference type="FunFam" id="3.20.20.60:FF:000001">
    <property type="entry name" value="Pyruvate kinase"/>
    <property type="match status" value="1"/>
</dbReference>
<keyword evidence="11" id="KW-0067">ATP-binding</keyword>
<dbReference type="InterPro" id="IPR015795">
    <property type="entry name" value="Pyrv_Knase_C"/>
</dbReference>
<dbReference type="InterPro" id="IPR011037">
    <property type="entry name" value="Pyrv_Knase-like_insert_dom_sf"/>
</dbReference>
<comment type="pathway">
    <text evidence="3 17">Carbohydrate degradation; glycolysis; pyruvate from D-glyceraldehyde 3-phosphate: step 5/5.</text>
</comment>
<dbReference type="Proteomes" id="UP000183028">
    <property type="component" value="Unassembled WGS sequence"/>
</dbReference>
<dbReference type="EC" id="2.7.1.40" evidence="5 16"/>
<sequence>MQKEKMKKTKIVCTIGPASDNKEMLKKLIKAGMNVMRCNFSHGDHEEHAAKMQKLREVNEELGTNVAIMLDTKGPEIRTGNFVGGTTEFKKGQVSVITREDIEGTSDRFTVSYKNLYQDVKPGGFILVNDGQVALLVDHVDENGDIYTVAANDGKVKNKRGINVPGAILEFEFLSDKDKSDITFGCEQDIDFIAASFVRRPQDILDIKKLLVENGKPDVKVLAKIENVEGVENMDGIIEVADGIMVARGDLGVEVPAEDVPGIQKSLIKKCNAAGKIVITATQMLESMQENPRPTRAEVSDVANAIYDGTDAIMLSGESAQGKYPEEAVLYMSKIARKTEEQLDYGHLLRQAIRTSDDNTSEAICMSVAQIANNFKVAAIIAFTETGGTAKRVSRYRPECPVIAATPYLKTVRGLALNWGVKPVLVKEMKSKEGLVNLAQVVAKEVGVSAGEKVLVTGGTPGVTGQTNYLELVTVK</sequence>
<dbReference type="InterPro" id="IPR015813">
    <property type="entry name" value="Pyrv/PenolPyrv_kinase-like_dom"/>
</dbReference>
<keyword evidence="9" id="KW-0547">Nucleotide-binding</keyword>
<evidence type="ECO:0000256" key="7">
    <source>
        <dbReference type="ARBA" id="ARBA00022679"/>
    </source>
</evidence>
<keyword evidence="21" id="KW-1185">Reference proteome</keyword>
<gene>
    <name evidence="20" type="ORF">SAMN04487834_10524</name>
</gene>
<keyword evidence="15 20" id="KW-0670">Pyruvate</keyword>